<keyword evidence="6" id="KW-0813">Transport</keyword>
<comment type="similarity">
    <text evidence="6">Belongs to the exbB/tolQ family.</text>
</comment>
<evidence type="ECO:0000259" key="8">
    <source>
        <dbReference type="Pfam" id="PF01618"/>
    </source>
</evidence>
<dbReference type="PANTHER" id="PTHR30625">
    <property type="entry name" value="PROTEIN TOLQ"/>
    <property type="match status" value="1"/>
</dbReference>
<sequence>MVKIASTENLSLNSREAFACKLIENEENLTDKSLEITDIITRIGPTLGLMGTLISLGTGLAALGSGDVNTLSQSLIVAFDTTVVGIGSGAVAYIVSKLRNRWYEEYLSNLDVLSDAVLDFMSKY</sequence>
<keyword evidence="3 7" id="KW-0812">Transmembrane</keyword>
<dbReference type="EMBL" id="CP014265">
    <property type="protein sequence ID" value="AMK15162.1"/>
    <property type="molecule type" value="Genomic_DNA"/>
</dbReference>
<reference evidence="11" key="2">
    <citation type="submission" date="2016-02" db="EMBL/GenBank/DDBJ databases">
        <title>The draft genome sequence of the rumen methanogen Methanobrevibacter olleyae YLM1.</title>
        <authorList>
            <consortium name="New Zealand Agricultural Greenhouse Gas Research Centre/Pastoral Greenhouse Gas Research Consortium"/>
            <person name="Kelly W.J."/>
            <person name="Li D."/>
            <person name="Lambie S.C."/>
            <person name="Attwood G.T."/>
            <person name="Altermann E."/>
            <person name="Leahy S.C."/>
        </authorList>
    </citation>
    <scope>NUCLEOTIDE SEQUENCE [LARGE SCALE GENOMIC DNA]</scope>
    <source>
        <strain evidence="11">YLM1</strain>
    </source>
</reference>
<evidence type="ECO:0000313" key="12">
    <source>
        <dbReference type="Proteomes" id="UP000183442"/>
    </source>
</evidence>
<dbReference type="InterPro" id="IPR002898">
    <property type="entry name" value="MotA_ExbB_proton_chnl"/>
</dbReference>
<organism evidence="9 11">
    <name type="scientific">Methanobrevibacter olleyae</name>
    <dbReference type="NCBI Taxonomy" id="294671"/>
    <lineage>
        <taxon>Archaea</taxon>
        <taxon>Methanobacteriati</taxon>
        <taxon>Methanobacteriota</taxon>
        <taxon>Methanomada group</taxon>
        <taxon>Methanobacteria</taxon>
        <taxon>Methanobacteriales</taxon>
        <taxon>Methanobacteriaceae</taxon>
        <taxon>Methanobrevibacter</taxon>
    </lineage>
</organism>
<keyword evidence="4 7" id="KW-1133">Transmembrane helix</keyword>
<dbReference type="GO" id="GO:0005886">
    <property type="term" value="C:plasma membrane"/>
    <property type="evidence" value="ECO:0007669"/>
    <property type="project" value="UniProtKB-SubCell"/>
</dbReference>
<feature type="domain" description="MotA/TolQ/ExbB proton channel" evidence="8">
    <location>
        <begin position="23"/>
        <end position="108"/>
    </location>
</feature>
<dbReference type="InterPro" id="IPR050790">
    <property type="entry name" value="ExbB/TolQ_transport"/>
</dbReference>
<feature type="transmembrane region" description="Helical" evidence="7">
    <location>
        <begin position="75"/>
        <end position="95"/>
    </location>
</feature>
<dbReference type="Proteomes" id="UP000066376">
    <property type="component" value="Chromosome"/>
</dbReference>
<evidence type="ECO:0000256" key="6">
    <source>
        <dbReference type="RuleBase" id="RU004057"/>
    </source>
</evidence>
<feature type="transmembrane region" description="Helical" evidence="7">
    <location>
        <begin position="43"/>
        <end position="63"/>
    </location>
</feature>
<evidence type="ECO:0000256" key="3">
    <source>
        <dbReference type="ARBA" id="ARBA00022692"/>
    </source>
</evidence>
<dbReference type="PATRIC" id="fig|294671.3.peg.629"/>
<dbReference type="EMBL" id="FOTL01000012">
    <property type="protein sequence ID" value="SFL45829.1"/>
    <property type="molecule type" value="Genomic_DNA"/>
</dbReference>
<gene>
    <name evidence="10" type="ORF">SAMN02910297_00938</name>
    <name evidence="9" type="ORF">YLM1_0605</name>
</gene>
<keyword evidence="6" id="KW-0653">Protein transport</keyword>
<dbReference type="KEGG" id="mol:YLM1_0605"/>
<name>A0A126QZD4_METOL</name>
<dbReference type="Proteomes" id="UP000183442">
    <property type="component" value="Unassembled WGS sequence"/>
</dbReference>
<reference evidence="12" key="4">
    <citation type="submission" date="2016-10" db="EMBL/GenBank/DDBJ databases">
        <authorList>
            <person name="Varghese N."/>
        </authorList>
    </citation>
    <scope>NUCLEOTIDE SEQUENCE [LARGE SCALE GENOMIC DNA]</scope>
    <source>
        <strain evidence="12">DSM 16632</strain>
    </source>
</reference>
<dbReference type="AlphaFoldDB" id="A0A126QZD4"/>
<comment type="subcellular location">
    <subcellularLocation>
        <location evidence="1">Cell membrane</location>
        <topology evidence="1">Multi-pass membrane protein</topology>
    </subcellularLocation>
    <subcellularLocation>
        <location evidence="6">Membrane</location>
        <topology evidence="6">Multi-pass membrane protein</topology>
    </subcellularLocation>
</comment>
<evidence type="ECO:0000256" key="5">
    <source>
        <dbReference type="ARBA" id="ARBA00023136"/>
    </source>
</evidence>
<proteinExistence type="inferred from homology"/>
<evidence type="ECO:0000256" key="1">
    <source>
        <dbReference type="ARBA" id="ARBA00004651"/>
    </source>
</evidence>
<dbReference type="STRING" id="294671.YLM1_0605"/>
<evidence type="ECO:0000313" key="11">
    <source>
        <dbReference type="Proteomes" id="UP000066376"/>
    </source>
</evidence>
<evidence type="ECO:0000256" key="2">
    <source>
        <dbReference type="ARBA" id="ARBA00022475"/>
    </source>
</evidence>
<evidence type="ECO:0000313" key="9">
    <source>
        <dbReference type="EMBL" id="AMK15162.1"/>
    </source>
</evidence>
<accession>A0A126QZD4</accession>
<evidence type="ECO:0000256" key="7">
    <source>
        <dbReference type="SAM" id="Phobius"/>
    </source>
</evidence>
<evidence type="ECO:0000313" key="10">
    <source>
        <dbReference type="EMBL" id="SFL45829.1"/>
    </source>
</evidence>
<dbReference type="GO" id="GO:0017038">
    <property type="term" value="P:protein import"/>
    <property type="evidence" value="ECO:0007669"/>
    <property type="project" value="TreeGrafter"/>
</dbReference>
<protein>
    <submittedName>
        <fullName evidence="9">MotA/TolQ/ExbB proton channel family protein</fullName>
    </submittedName>
</protein>
<keyword evidence="11" id="KW-1185">Reference proteome</keyword>
<dbReference type="PANTHER" id="PTHR30625:SF3">
    <property type="entry name" value="TOL-PAL SYSTEM PROTEIN TOLQ"/>
    <property type="match status" value="1"/>
</dbReference>
<keyword evidence="5 7" id="KW-0472">Membrane</keyword>
<dbReference type="Pfam" id="PF01618">
    <property type="entry name" value="MotA_ExbB"/>
    <property type="match status" value="1"/>
</dbReference>
<keyword evidence="2" id="KW-1003">Cell membrane</keyword>
<evidence type="ECO:0000256" key="4">
    <source>
        <dbReference type="ARBA" id="ARBA00022989"/>
    </source>
</evidence>
<reference evidence="9 11" key="1">
    <citation type="journal article" date="2016" name="Genome Announc.">
        <title>Draft Genome Sequence of the Rumen Methanogen Methanobrevibacter olleyae YLM1.</title>
        <authorList>
            <person name="Kelly W.J."/>
            <person name="Li D."/>
            <person name="Lambie S.C."/>
            <person name="Cox F."/>
            <person name="Attwood G.T."/>
            <person name="Altermann E."/>
            <person name="Leahy S.C."/>
        </authorList>
    </citation>
    <scope>NUCLEOTIDE SEQUENCE [LARGE SCALE GENOMIC DNA]</scope>
    <source>
        <strain evidence="9 11">YLM1</strain>
    </source>
</reference>
<reference evidence="10" key="3">
    <citation type="submission" date="2016-10" db="EMBL/GenBank/DDBJ databases">
        <authorList>
            <person name="de Groot N.N."/>
        </authorList>
    </citation>
    <scope>NUCLEOTIDE SEQUENCE [LARGE SCALE GENOMIC DNA]</scope>
    <source>
        <strain evidence="10">DSM 16632</strain>
    </source>
</reference>